<organism evidence="2 3">
    <name type="scientific">Mycena albidolilacea</name>
    <dbReference type="NCBI Taxonomy" id="1033008"/>
    <lineage>
        <taxon>Eukaryota</taxon>
        <taxon>Fungi</taxon>
        <taxon>Dikarya</taxon>
        <taxon>Basidiomycota</taxon>
        <taxon>Agaricomycotina</taxon>
        <taxon>Agaricomycetes</taxon>
        <taxon>Agaricomycetidae</taxon>
        <taxon>Agaricales</taxon>
        <taxon>Marasmiineae</taxon>
        <taxon>Mycenaceae</taxon>
        <taxon>Mycena</taxon>
    </lineage>
</organism>
<sequence>MVTQPSIIETFPPEVLAAILKLVADSPVPAAAGTRPPFPIIACLVSRQFCAVTLAFPELWNKIRLSHHSRSRSWAAISVKHSKSYPLDISISLEAYATPMKGGYRDNYDRPVPIAKALAIVGPHIERWRTLALRCWPDQIEQFRQFIAGSSSIASQLEYAHISLVQDNYWNRYFQGLSPLTKIFGGSALRWLKTNVWFDLADLAAFRGIHTLDLGIDLSVFFDLEKLCPKILGPASRLKTLIVRNLDYAHRVVGRPIEVSTITSLVISASDRYIGDYTFMTIGCFIESFAFPNLEYLEINGHFAAAIPENWVQAPLFPHLRVLRLEGCELYRNGLAFIHSFSQTITALELISTTGNHNLIPVSPHGDIAWPTLCSLTVEQADGVTYPRWLAEFLAMRASLGARISTLVRAPWAKGDALPATFPQDIRWLPDFPRPALTDGVAGDGFYVNSHGMGQDFECETARSGSDHTYARSDSYDRLASEWEANDEMVAHAFKGASEFVRAKGMCRQSKKDRHRDSKAERRSKMRRKHQRCDIAEDFCCT</sequence>
<accession>A0AAD7AL43</accession>
<keyword evidence="3" id="KW-1185">Reference proteome</keyword>
<comment type="caution">
    <text evidence="2">The sequence shown here is derived from an EMBL/GenBank/DDBJ whole genome shotgun (WGS) entry which is preliminary data.</text>
</comment>
<evidence type="ECO:0000256" key="1">
    <source>
        <dbReference type="SAM" id="MobiDB-lite"/>
    </source>
</evidence>
<dbReference type="Proteomes" id="UP001218218">
    <property type="component" value="Unassembled WGS sequence"/>
</dbReference>
<evidence type="ECO:0008006" key="4">
    <source>
        <dbReference type="Google" id="ProtNLM"/>
    </source>
</evidence>
<dbReference type="SUPFAM" id="SSF52047">
    <property type="entry name" value="RNI-like"/>
    <property type="match status" value="1"/>
</dbReference>
<dbReference type="InterPro" id="IPR032675">
    <property type="entry name" value="LRR_dom_sf"/>
</dbReference>
<evidence type="ECO:0000313" key="2">
    <source>
        <dbReference type="EMBL" id="KAJ7362236.1"/>
    </source>
</evidence>
<dbReference type="EMBL" id="JARIHO010000004">
    <property type="protein sequence ID" value="KAJ7362236.1"/>
    <property type="molecule type" value="Genomic_DNA"/>
</dbReference>
<reference evidence="2" key="1">
    <citation type="submission" date="2023-03" db="EMBL/GenBank/DDBJ databases">
        <title>Massive genome expansion in bonnet fungi (Mycena s.s.) driven by repeated elements and novel gene families across ecological guilds.</title>
        <authorList>
            <consortium name="Lawrence Berkeley National Laboratory"/>
            <person name="Harder C.B."/>
            <person name="Miyauchi S."/>
            <person name="Viragh M."/>
            <person name="Kuo A."/>
            <person name="Thoen E."/>
            <person name="Andreopoulos B."/>
            <person name="Lu D."/>
            <person name="Skrede I."/>
            <person name="Drula E."/>
            <person name="Henrissat B."/>
            <person name="Morin E."/>
            <person name="Kohler A."/>
            <person name="Barry K."/>
            <person name="LaButti K."/>
            <person name="Morin E."/>
            <person name="Salamov A."/>
            <person name="Lipzen A."/>
            <person name="Mereny Z."/>
            <person name="Hegedus B."/>
            <person name="Baldrian P."/>
            <person name="Stursova M."/>
            <person name="Weitz H."/>
            <person name="Taylor A."/>
            <person name="Grigoriev I.V."/>
            <person name="Nagy L.G."/>
            <person name="Martin F."/>
            <person name="Kauserud H."/>
        </authorList>
    </citation>
    <scope>NUCLEOTIDE SEQUENCE</scope>
    <source>
        <strain evidence="2">CBHHK002</strain>
    </source>
</reference>
<proteinExistence type="predicted"/>
<dbReference type="AlphaFoldDB" id="A0AAD7AL43"/>
<protein>
    <recommendedName>
        <fullName evidence="4">F-box domain-containing protein</fullName>
    </recommendedName>
</protein>
<name>A0AAD7AL43_9AGAR</name>
<feature type="region of interest" description="Disordered" evidence="1">
    <location>
        <begin position="506"/>
        <end position="528"/>
    </location>
</feature>
<evidence type="ECO:0000313" key="3">
    <source>
        <dbReference type="Proteomes" id="UP001218218"/>
    </source>
</evidence>
<dbReference type="Gene3D" id="3.80.10.10">
    <property type="entry name" value="Ribonuclease Inhibitor"/>
    <property type="match status" value="1"/>
</dbReference>
<gene>
    <name evidence="2" type="ORF">DFH08DRAFT_1024139</name>
</gene>